<protein>
    <submittedName>
        <fullName evidence="4">mRNA degradation ribonuclease J1/J2</fullName>
    </submittedName>
</protein>
<dbReference type="RefSeq" id="WP_204498878.1">
    <property type="nucleotide sequence ID" value="NZ_JAFBDR010000008.1"/>
</dbReference>
<organism evidence="4 5">
    <name type="scientific">Aquibacillus albus</name>
    <dbReference type="NCBI Taxonomy" id="1168171"/>
    <lineage>
        <taxon>Bacteria</taxon>
        <taxon>Bacillati</taxon>
        <taxon>Bacillota</taxon>
        <taxon>Bacilli</taxon>
        <taxon>Bacillales</taxon>
        <taxon>Bacillaceae</taxon>
        <taxon>Aquibacillus</taxon>
    </lineage>
</organism>
<dbReference type="SUPFAM" id="SSF56281">
    <property type="entry name" value="Metallo-hydrolase/oxidoreductase"/>
    <property type="match status" value="1"/>
</dbReference>
<dbReference type="Gene3D" id="3.60.15.10">
    <property type="entry name" value="Ribonuclease Z/Hydroxyacylglutathione hydrolase-like"/>
    <property type="match status" value="1"/>
</dbReference>
<dbReference type="InterPro" id="IPR001279">
    <property type="entry name" value="Metallo-B-lactamas"/>
</dbReference>
<reference evidence="4 5" key="1">
    <citation type="submission" date="2021-01" db="EMBL/GenBank/DDBJ databases">
        <title>Genomic Encyclopedia of Type Strains, Phase IV (KMG-IV): sequencing the most valuable type-strain genomes for metagenomic binning, comparative biology and taxonomic classification.</title>
        <authorList>
            <person name="Goeker M."/>
        </authorList>
    </citation>
    <scope>NUCLEOTIDE SEQUENCE [LARGE SCALE GENOMIC DNA]</scope>
    <source>
        <strain evidence="4 5">DSM 23711</strain>
    </source>
</reference>
<evidence type="ECO:0000256" key="2">
    <source>
        <dbReference type="ARBA" id="ARBA00022884"/>
    </source>
</evidence>
<dbReference type="Gene3D" id="3.40.50.10710">
    <property type="entry name" value="Metallo-hydrolase/oxidoreductase"/>
    <property type="match status" value="1"/>
</dbReference>
<dbReference type="InterPro" id="IPR042173">
    <property type="entry name" value="RNase_J_2"/>
</dbReference>
<comment type="caution">
    <text evidence="4">The sequence shown here is derived from an EMBL/GenBank/DDBJ whole genome shotgun (WGS) entry which is preliminary data.</text>
</comment>
<sequence length="466" mass="52754">MENNLSFFGGLDTVGGVHLLFGRGETGLLFDAGIQHGGLFTAPFIHLNDPMAKPIPRRDIRQYLLNRMAPPILNLYDPSLLGSLTKADLQRVWPEKQLPNYKNHYVFVSHVHQDHIALVPFLDESITVFMHQDVYASYQALVAAGYYFGTRANIETFVDGQVIDLGDFQIQPIETDHNATGTSGFILKTEEHKTAFTADWRIQDRYPGRMEKFIQTCQSEKIDVLITETTRVNKESLINEEADRLESTVMYDYSRIIEEAPGLTYLYALPMDLERTAEIIARTKATGKTLVMEKNIATFWHEAIKNGISALEGHPSITDMSTIKVLDTIHSLPYETVTIDDIVTDKSNYVVHLSYQSIAYITEFERLGQQSKSVYIHANAPAKQQVMQKWLKAFRISYHDISNKGHATHQEITNLVERIQPGVVIPVHGRTPFLLQTRGVAKYFPEYGETTTLASILSNQQLKASF</sequence>
<dbReference type="PANTHER" id="PTHR43694:SF1">
    <property type="entry name" value="RIBONUCLEASE J"/>
    <property type="match status" value="1"/>
</dbReference>
<dbReference type="PANTHER" id="PTHR43694">
    <property type="entry name" value="RIBONUCLEASE J"/>
    <property type="match status" value="1"/>
</dbReference>
<evidence type="ECO:0000313" key="4">
    <source>
        <dbReference type="EMBL" id="MBM7571350.1"/>
    </source>
</evidence>
<keyword evidence="1" id="KW-0269">Exonuclease</keyword>
<proteinExistence type="predicted"/>
<keyword evidence="1" id="KW-0540">Nuclease</keyword>
<name>A0ABS2N0C4_9BACI</name>
<accession>A0ABS2N0C4</accession>
<dbReference type="EMBL" id="JAFBDR010000008">
    <property type="protein sequence ID" value="MBM7571350.1"/>
    <property type="molecule type" value="Genomic_DNA"/>
</dbReference>
<evidence type="ECO:0000313" key="5">
    <source>
        <dbReference type="Proteomes" id="UP001296943"/>
    </source>
</evidence>
<evidence type="ECO:0000259" key="3">
    <source>
        <dbReference type="SMART" id="SM00849"/>
    </source>
</evidence>
<dbReference type="InterPro" id="IPR036866">
    <property type="entry name" value="RibonucZ/Hydroxyglut_hydro"/>
</dbReference>
<feature type="domain" description="Metallo-beta-lactamase" evidence="3">
    <location>
        <begin position="14"/>
        <end position="263"/>
    </location>
</feature>
<keyword evidence="5" id="KW-1185">Reference proteome</keyword>
<keyword evidence="1" id="KW-0378">Hydrolase</keyword>
<evidence type="ECO:0000256" key="1">
    <source>
        <dbReference type="ARBA" id="ARBA00022839"/>
    </source>
</evidence>
<dbReference type="Proteomes" id="UP001296943">
    <property type="component" value="Unassembled WGS sequence"/>
</dbReference>
<dbReference type="Pfam" id="PF12706">
    <property type="entry name" value="Lactamase_B_2"/>
    <property type="match status" value="1"/>
</dbReference>
<keyword evidence="2" id="KW-0694">RNA-binding</keyword>
<gene>
    <name evidence="4" type="ORF">JOC48_001846</name>
</gene>
<dbReference type="SMART" id="SM00849">
    <property type="entry name" value="Lactamase_B"/>
    <property type="match status" value="1"/>
</dbReference>